<dbReference type="AlphaFoldDB" id="A0A1H8GND9"/>
<organism evidence="1 2">
    <name type="scientific">Vreelandella aquamarina</name>
    <dbReference type="NCBI Taxonomy" id="77097"/>
    <lineage>
        <taxon>Bacteria</taxon>
        <taxon>Pseudomonadati</taxon>
        <taxon>Pseudomonadota</taxon>
        <taxon>Gammaproteobacteria</taxon>
        <taxon>Oceanospirillales</taxon>
        <taxon>Halomonadaceae</taxon>
        <taxon>Vreelandella</taxon>
    </lineage>
</organism>
<accession>A0A1H8GND9</accession>
<dbReference type="Gene3D" id="1.10.260.40">
    <property type="entry name" value="lambda repressor-like DNA-binding domains"/>
    <property type="match status" value="1"/>
</dbReference>
<protein>
    <recommendedName>
        <fullName evidence="3">Helix-turn-helix</fullName>
    </recommendedName>
</protein>
<dbReference type="STRING" id="77097.SAMN04490369_101229"/>
<dbReference type="CDD" id="cd00093">
    <property type="entry name" value="HTH_XRE"/>
    <property type="match status" value="1"/>
</dbReference>
<dbReference type="Proteomes" id="UP000199493">
    <property type="component" value="Unassembled WGS sequence"/>
</dbReference>
<sequence>MSSDLAQKMREIREVETSGRAEFAQLIGFNKKTVESIEQAGRAPKGEMLEAICKQWPKYTLWLMTGQTDEACGQISPDIERARSALKKTGTDTD</sequence>
<proteinExistence type="predicted"/>
<gene>
    <name evidence="1" type="ORF">SAMN04490369_101229</name>
</gene>
<dbReference type="InterPro" id="IPR001387">
    <property type="entry name" value="Cro/C1-type_HTH"/>
</dbReference>
<evidence type="ECO:0000313" key="1">
    <source>
        <dbReference type="EMBL" id="SEN45329.1"/>
    </source>
</evidence>
<dbReference type="RefSeq" id="WP_054641390.1">
    <property type="nucleotide sequence ID" value="NZ_FODB01000012.1"/>
</dbReference>
<name>A0A1H8GND9_9GAMM</name>
<evidence type="ECO:0000313" key="2">
    <source>
        <dbReference type="Proteomes" id="UP000199493"/>
    </source>
</evidence>
<dbReference type="EMBL" id="FODB01000012">
    <property type="protein sequence ID" value="SEN45329.1"/>
    <property type="molecule type" value="Genomic_DNA"/>
</dbReference>
<dbReference type="GO" id="GO:0003677">
    <property type="term" value="F:DNA binding"/>
    <property type="evidence" value="ECO:0007669"/>
    <property type="project" value="InterPro"/>
</dbReference>
<dbReference type="InterPro" id="IPR010982">
    <property type="entry name" value="Lambda_DNA-bd_dom_sf"/>
</dbReference>
<evidence type="ECO:0008006" key="3">
    <source>
        <dbReference type="Google" id="ProtNLM"/>
    </source>
</evidence>
<dbReference type="SUPFAM" id="SSF47413">
    <property type="entry name" value="lambda repressor-like DNA-binding domains"/>
    <property type="match status" value="1"/>
</dbReference>
<reference evidence="1 2" key="1">
    <citation type="submission" date="2016-10" db="EMBL/GenBank/DDBJ databases">
        <authorList>
            <person name="de Groot N.N."/>
        </authorList>
    </citation>
    <scope>NUCLEOTIDE SEQUENCE [LARGE SCALE GENOMIC DNA]</scope>
    <source>
        <strain evidence="1 2">558</strain>
    </source>
</reference>